<protein>
    <submittedName>
        <fullName evidence="2">Uncharacterized protein</fullName>
    </submittedName>
</protein>
<proteinExistence type="predicted"/>
<keyword evidence="1" id="KW-0812">Transmembrane</keyword>
<keyword evidence="1" id="KW-0472">Membrane</keyword>
<dbReference type="InterPro" id="IPR004245">
    <property type="entry name" value="DUF229"/>
</dbReference>
<dbReference type="EMBL" id="AZBU02000003">
    <property type="protein sequence ID" value="TKR88640.1"/>
    <property type="molecule type" value="Genomic_DNA"/>
</dbReference>
<accession>A0A4U5NYY1</accession>
<dbReference type="AlphaFoldDB" id="A0A4U5NYY1"/>
<reference evidence="2 3" key="1">
    <citation type="journal article" date="2015" name="Genome Biol.">
        <title>Comparative genomics of Steinernema reveals deeply conserved gene regulatory networks.</title>
        <authorList>
            <person name="Dillman A.R."/>
            <person name="Macchietto M."/>
            <person name="Porter C.F."/>
            <person name="Rogers A."/>
            <person name="Williams B."/>
            <person name="Antoshechkin I."/>
            <person name="Lee M.M."/>
            <person name="Goodwin Z."/>
            <person name="Lu X."/>
            <person name="Lewis E.E."/>
            <person name="Goodrich-Blair H."/>
            <person name="Stock S.P."/>
            <person name="Adams B.J."/>
            <person name="Sternberg P.W."/>
            <person name="Mortazavi A."/>
        </authorList>
    </citation>
    <scope>NUCLEOTIDE SEQUENCE [LARGE SCALE GENOMIC DNA]</scope>
    <source>
        <strain evidence="2 3">ALL</strain>
    </source>
</reference>
<dbReference type="PANTHER" id="PTHR10974:SF48">
    <property type="entry name" value="SULFATASE DOMAIN-CONTAINING PROTEIN"/>
    <property type="match status" value="1"/>
</dbReference>
<evidence type="ECO:0000313" key="3">
    <source>
        <dbReference type="Proteomes" id="UP000298663"/>
    </source>
</evidence>
<name>A0A4U5NYY1_STECR</name>
<sequence length="260" mass="29737">MTIDKIILLPHHPTIIKHQKPTTSYGIRLWFLLSVIITVAVIIVYQTACLNYQDQQQCALLEQVVVNKSSNGCQVPAINPWDETIREYIKNSNPINCRKLQEEITYLSADGFIYFNSSEMVKTGYDQKSLKCSYRCFDKQLGNDVNLIHGEWKALRNGTFQPCEFVEVDCQKPFPPLSIYSNLHAKIIPNKTFAEKIPKSKKPNVILFVLDSVSEANWRRALPKTLKVLQEEYKSTVFKGFNKVGDNSFPNAVAFLTVKE</sequence>
<dbReference type="PANTHER" id="PTHR10974">
    <property type="entry name" value="FI08016P-RELATED"/>
    <property type="match status" value="1"/>
</dbReference>
<organism evidence="2 3">
    <name type="scientific">Steinernema carpocapsae</name>
    <name type="common">Entomopathogenic nematode</name>
    <dbReference type="NCBI Taxonomy" id="34508"/>
    <lineage>
        <taxon>Eukaryota</taxon>
        <taxon>Metazoa</taxon>
        <taxon>Ecdysozoa</taxon>
        <taxon>Nematoda</taxon>
        <taxon>Chromadorea</taxon>
        <taxon>Rhabditida</taxon>
        <taxon>Tylenchina</taxon>
        <taxon>Panagrolaimomorpha</taxon>
        <taxon>Strongyloidoidea</taxon>
        <taxon>Steinernematidae</taxon>
        <taxon>Steinernema</taxon>
    </lineage>
</organism>
<dbReference type="Pfam" id="PF02995">
    <property type="entry name" value="DUF229"/>
    <property type="match status" value="1"/>
</dbReference>
<keyword evidence="1" id="KW-1133">Transmembrane helix</keyword>
<feature type="transmembrane region" description="Helical" evidence="1">
    <location>
        <begin position="29"/>
        <end position="48"/>
    </location>
</feature>
<evidence type="ECO:0000313" key="2">
    <source>
        <dbReference type="EMBL" id="TKR88640.1"/>
    </source>
</evidence>
<comment type="caution">
    <text evidence="2">The sequence shown here is derived from an EMBL/GenBank/DDBJ whole genome shotgun (WGS) entry which is preliminary data.</text>
</comment>
<dbReference type="OrthoDB" id="5871276at2759"/>
<gene>
    <name evidence="2" type="ORF">L596_012849</name>
</gene>
<keyword evidence="3" id="KW-1185">Reference proteome</keyword>
<dbReference type="GO" id="GO:0005615">
    <property type="term" value="C:extracellular space"/>
    <property type="evidence" value="ECO:0007669"/>
    <property type="project" value="TreeGrafter"/>
</dbReference>
<reference evidence="2 3" key="2">
    <citation type="journal article" date="2019" name="G3 (Bethesda)">
        <title>Hybrid Assembly of the Genome of the Entomopathogenic Nematode Steinernema carpocapsae Identifies the X-Chromosome.</title>
        <authorList>
            <person name="Serra L."/>
            <person name="Macchietto M."/>
            <person name="Macias-Munoz A."/>
            <person name="McGill C.J."/>
            <person name="Rodriguez I.M."/>
            <person name="Rodriguez B."/>
            <person name="Murad R."/>
            <person name="Mortazavi A."/>
        </authorList>
    </citation>
    <scope>NUCLEOTIDE SEQUENCE [LARGE SCALE GENOMIC DNA]</scope>
    <source>
        <strain evidence="2 3">ALL</strain>
    </source>
</reference>
<dbReference type="Proteomes" id="UP000298663">
    <property type="component" value="Unassembled WGS sequence"/>
</dbReference>
<evidence type="ECO:0000256" key="1">
    <source>
        <dbReference type="SAM" id="Phobius"/>
    </source>
</evidence>
<dbReference type="STRING" id="34508.A0A4U5NYY1"/>